<keyword evidence="7 9" id="KW-0812">Transmembrane</keyword>
<protein>
    <recommendedName>
        <fullName evidence="7">Delta-like protein</fullName>
    </recommendedName>
</protein>
<dbReference type="InterPro" id="IPR001881">
    <property type="entry name" value="EGF-like_Ca-bd_dom"/>
</dbReference>
<evidence type="ECO:0000313" key="12">
    <source>
        <dbReference type="EMBL" id="CAJ0589126.1"/>
    </source>
</evidence>
<dbReference type="PANTHER" id="PTHR11219:SF69">
    <property type="entry name" value="TENEURIN-A"/>
    <property type="match status" value="1"/>
</dbReference>
<feature type="disulfide bond" evidence="6">
    <location>
        <begin position="151"/>
        <end position="160"/>
    </location>
</feature>
<dbReference type="SMART" id="SM00051">
    <property type="entry name" value="DSL"/>
    <property type="match status" value="1"/>
</dbReference>
<dbReference type="CDD" id="cd00054">
    <property type="entry name" value="EGF_CA"/>
    <property type="match status" value="1"/>
</dbReference>
<accession>A0AA36DKW9</accession>
<dbReference type="PROSITE" id="PS51051">
    <property type="entry name" value="DSL"/>
    <property type="match status" value="1"/>
</dbReference>
<sequence length="438" mass="48676">MDLEIGGCYVSETDRLPHAYTTLRNPILPLIDFDPKTSALTANATCPCELQLSFCAGVHFPEKKHYKDCHYIHFQTPFITPDDFPYNADVPISIRWPVTEWQLTVTAHDRFGNSVLEVSRFFRNISSHSPITDMTIEAKNVTVSFSFSVECEANFYGPACTIFCNETFKDQNGGSFKCSPGGKKICESGWTGSLCNEPKCEKDCVHGTCIGPNTCRCDFGWKGVSCSECVPLAGCQNGYCRTAHQCECLRNWGGLLCDIDLDYCSNHKDLCQNGGVCLSDGEDLYRCNCTAAFEGKNCEKKKEVDCTMLDCGVGVCVMGKAPQCECPLDRSGTHCEYLESDVKTSFRIDVLLISVAILILAICLAVLSVLIRFICEKLELIQKGGQAIPFYTAHWVAAELHIRERSSSPPPTYDTGQNRSPRKSWQKSSTEFLEEITV</sequence>
<dbReference type="Gene3D" id="2.10.25.140">
    <property type="match status" value="1"/>
</dbReference>
<comment type="subcellular location">
    <subcellularLocation>
        <location evidence="7">Membrane</location>
        <topology evidence="7">Single-pass type I membrane protein</topology>
    </subcellularLocation>
</comment>
<comment type="function">
    <text evidence="7">Putative Notch ligand involved in the mediation of Notch signaling.</text>
</comment>
<evidence type="ECO:0000259" key="11">
    <source>
        <dbReference type="PROSITE" id="PS51051"/>
    </source>
</evidence>
<comment type="caution">
    <text evidence="5">Lacks conserved residue(s) required for the propagation of feature annotation.</text>
</comment>
<evidence type="ECO:0000313" key="13">
    <source>
        <dbReference type="Proteomes" id="UP001176961"/>
    </source>
</evidence>
<evidence type="ECO:0000256" key="9">
    <source>
        <dbReference type="SAM" id="Phobius"/>
    </source>
</evidence>
<evidence type="ECO:0000256" key="4">
    <source>
        <dbReference type="ARBA" id="ARBA00023157"/>
    </source>
</evidence>
<dbReference type="InterPro" id="IPR001774">
    <property type="entry name" value="DSL"/>
</dbReference>
<dbReference type="PROSITE" id="PS50026">
    <property type="entry name" value="EGF_3"/>
    <property type="match status" value="1"/>
</dbReference>
<organism evidence="12 13">
    <name type="scientific">Cylicocyclus nassatus</name>
    <name type="common">Nematode worm</name>
    <dbReference type="NCBI Taxonomy" id="53992"/>
    <lineage>
        <taxon>Eukaryota</taxon>
        <taxon>Metazoa</taxon>
        <taxon>Ecdysozoa</taxon>
        <taxon>Nematoda</taxon>
        <taxon>Chromadorea</taxon>
        <taxon>Rhabditida</taxon>
        <taxon>Rhabditina</taxon>
        <taxon>Rhabditomorpha</taxon>
        <taxon>Strongyloidea</taxon>
        <taxon>Strongylidae</taxon>
        <taxon>Cylicocyclus</taxon>
    </lineage>
</organism>
<dbReference type="Proteomes" id="UP001176961">
    <property type="component" value="Unassembled WGS sequence"/>
</dbReference>
<keyword evidence="4 5" id="KW-1015">Disulfide bond</keyword>
<gene>
    <name evidence="12" type="ORF">CYNAS_LOCUS1109</name>
</gene>
<proteinExistence type="predicted"/>
<dbReference type="GO" id="GO:0005509">
    <property type="term" value="F:calcium ion binding"/>
    <property type="evidence" value="ECO:0007669"/>
    <property type="project" value="InterPro"/>
</dbReference>
<comment type="caution">
    <text evidence="12">The sequence shown here is derived from an EMBL/GenBank/DDBJ whole genome shotgun (WGS) entry which is preliminary data.</text>
</comment>
<keyword evidence="2 5" id="KW-0245">EGF-like domain</keyword>
<evidence type="ECO:0000256" key="7">
    <source>
        <dbReference type="RuleBase" id="RU280815"/>
    </source>
</evidence>
<keyword evidence="7 9" id="KW-1133">Transmembrane helix</keyword>
<dbReference type="PANTHER" id="PTHR11219">
    <property type="entry name" value="TENEURIN AND N-ACETYLGLUCOSAMINE-1-PHOSPHODIESTER ALPHA-N-ACETYLGLUCOSAMINIDASE"/>
    <property type="match status" value="1"/>
</dbReference>
<dbReference type="PROSITE" id="PS00022">
    <property type="entry name" value="EGF_1"/>
    <property type="match status" value="3"/>
</dbReference>
<feature type="domain" description="EGF-like" evidence="10">
    <location>
        <begin position="260"/>
        <end position="299"/>
    </location>
</feature>
<feature type="transmembrane region" description="Helical" evidence="9">
    <location>
        <begin position="350"/>
        <end position="374"/>
    </location>
</feature>
<keyword evidence="3 7" id="KW-0677">Repeat</keyword>
<keyword evidence="1 7" id="KW-0217">Developmental protein</keyword>
<evidence type="ECO:0000256" key="5">
    <source>
        <dbReference type="PROSITE-ProRule" id="PRU00076"/>
    </source>
</evidence>
<dbReference type="GO" id="GO:0016020">
    <property type="term" value="C:membrane"/>
    <property type="evidence" value="ECO:0007669"/>
    <property type="project" value="UniProtKB-SubCell"/>
</dbReference>
<dbReference type="AlphaFoldDB" id="A0AA36DKW9"/>
<evidence type="ECO:0000256" key="2">
    <source>
        <dbReference type="ARBA" id="ARBA00022536"/>
    </source>
</evidence>
<dbReference type="InterPro" id="IPR000742">
    <property type="entry name" value="EGF"/>
</dbReference>
<feature type="disulfide bond" evidence="5">
    <location>
        <begin position="289"/>
        <end position="298"/>
    </location>
</feature>
<dbReference type="SMART" id="SM00179">
    <property type="entry name" value="EGF_CA"/>
    <property type="match status" value="1"/>
</dbReference>
<evidence type="ECO:0000256" key="8">
    <source>
        <dbReference type="SAM" id="MobiDB-lite"/>
    </source>
</evidence>
<dbReference type="Pfam" id="PF01414">
    <property type="entry name" value="DSL"/>
    <property type="match status" value="1"/>
</dbReference>
<dbReference type="InterPro" id="IPR051216">
    <property type="entry name" value="Teneurin"/>
</dbReference>
<feature type="domain" description="DSL" evidence="11">
    <location>
        <begin position="149"/>
        <end position="195"/>
    </location>
</feature>
<keyword evidence="7 9" id="KW-0472">Membrane</keyword>
<evidence type="ECO:0000256" key="1">
    <source>
        <dbReference type="ARBA" id="ARBA00022473"/>
    </source>
</evidence>
<dbReference type="SMART" id="SM00181">
    <property type="entry name" value="EGF"/>
    <property type="match status" value="5"/>
</dbReference>
<feature type="disulfide bond" evidence="6">
    <location>
        <begin position="186"/>
        <end position="195"/>
    </location>
</feature>
<keyword evidence="13" id="KW-1185">Reference proteome</keyword>
<dbReference type="GO" id="GO:0007154">
    <property type="term" value="P:cell communication"/>
    <property type="evidence" value="ECO:0007669"/>
    <property type="project" value="InterPro"/>
</dbReference>
<feature type="region of interest" description="Disordered" evidence="8">
    <location>
        <begin position="406"/>
        <end position="431"/>
    </location>
</feature>
<reference evidence="12" key="1">
    <citation type="submission" date="2023-07" db="EMBL/GenBank/DDBJ databases">
        <authorList>
            <consortium name="CYATHOMIX"/>
        </authorList>
    </citation>
    <scope>NUCLEOTIDE SEQUENCE</scope>
    <source>
        <strain evidence="12">N/A</strain>
    </source>
</reference>
<evidence type="ECO:0000256" key="6">
    <source>
        <dbReference type="PROSITE-ProRule" id="PRU00377"/>
    </source>
</evidence>
<name>A0AA36DKW9_CYLNA</name>
<evidence type="ECO:0000259" key="10">
    <source>
        <dbReference type="PROSITE" id="PS50026"/>
    </source>
</evidence>
<dbReference type="SUPFAM" id="SSF57196">
    <property type="entry name" value="EGF/Laminin"/>
    <property type="match status" value="1"/>
</dbReference>
<evidence type="ECO:0000256" key="3">
    <source>
        <dbReference type="ARBA" id="ARBA00022737"/>
    </source>
</evidence>
<dbReference type="EMBL" id="CATQJL010000001">
    <property type="protein sequence ID" value="CAJ0589126.1"/>
    <property type="molecule type" value="Genomic_DNA"/>
</dbReference>
<dbReference type="Gene3D" id="2.10.25.10">
    <property type="entry name" value="Laminin"/>
    <property type="match status" value="2"/>
</dbReference>
<keyword evidence="7" id="KW-0732">Signal</keyword>